<evidence type="ECO:0000256" key="6">
    <source>
        <dbReference type="ARBA" id="ARBA00022989"/>
    </source>
</evidence>
<dbReference type="InterPro" id="IPR001173">
    <property type="entry name" value="Glyco_trans_2-like"/>
</dbReference>
<accession>A0A397WSP9</accession>
<proteinExistence type="inferred from homology"/>
<evidence type="ECO:0000256" key="2">
    <source>
        <dbReference type="ARBA" id="ARBA00006739"/>
    </source>
</evidence>
<organism evidence="11 12">
    <name type="scientific">Candidatus Nanoclepta minutus</name>
    <dbReference type="NCBI Taxonomy" id="1940235"/>
    <lineage>
        <taxon>Archaea</taxon>
        <taxon>Nanobdellota</taxon>
        <taxon>Candidatus Nanoclepta</taxon>
    </lineage>
</organism>
<dbReference type="SUPFAM" id="SSF53448">
    <property type="entry name" value="Nucleotide-diphospho-sugar transferases"/>
    <property type="match status" value="1"/>
</dbReference>
<dbReference type="Pfam" id="PF00535">
    <property type="entry name" value="Glycos_transf_2"/>
    <property type="match status" value="1"/>
</dbReference>
<evidence type="ECO:0000256" key="8">
    <source>
        <dbReference type="SAM" id="Phobius"/>
    </source>
</evidence>
<evidence type="ECO:0008006" key="13">
    <source>
        <dbReference type="Google" id="ProtNLM"/>
    </source>
</evidence>
<dbReference type="Pfam" id="PF04138">
    <property type="entry name" value="GtrA_DPMS_TM"/>
    <property type="match status" value="1"/>
</dbReference>
<evidence type="ECO:0000259" key="9">
    <source>
        <dbReference type="Pfam" id="PF00535"/>
    </source>
</evidence>
<dbReference type="PANTHER" id="PTHR43398:SF1">
    <property type="entry name" value="DOLICHOL-PHOSPHATE MANNOSYLTRANSFERASE SUBUNIT 1"/>
    <property type="match status" value="1"/>
</dbReference>
<dbReference type="InterPro" id="IPR039528">
    <property type="entry name" value="DPM1-like"/>
</dbReference>
<comment type="caution">
    <text evidence="11">The sequence shown here is derived from an EMBL/GenBank/DDBJ whole genome shotgun (WGS) entry which is preliminary data.</text>
</comment>
<evidence type="ECO:0000256" key="7">
    <source>
        <dbReference type="ARBA" id="ARBA00023136"/>
    </source>
</evidence>
<feature type="transmembrane region" description="Helical" evidence="8">
    <location>
        <begin position="300"/>
        <end position="322"/>
    </location>
</feature>
<evidence type="ECO:0000259" key="10">
    <source>
        <dbReference type="Pfam" id="PF04138"/>
    </source>
</evidence>
<dbReference type="CDD" id="cd06442">
    <property type="entry name" value="DPM1_like"/>
    <property type="match status" value="1"/>
</dbReference>
<dbReference type="GO" id="GO:0000271">
    <property type="term" value="P:polysaccharide biosynthetic process"/>
    <property type="evidence" value="ECO:0007669"/>
    <property type="project" value="InterPro"/>
</dbReference>
<dbReference type="Gene3D" id="3.90.550.10">
    <property type="entry name" value="Spore Coat Polysaccharide Biosynthesis Protein SpsA, Chain A"/>
    <property type="match status" value="1"/>
</dbReference>
<dbReference type="EMBL" id="MWMI01000001">
    <property type="protein sequence ID" value="RIB35696.1"/>
    <property type="molecule type" value="Genomic_DNA"/>
</dbReference>
<dbReference type="PANTHER" id="PTHR43398">
    <property type="entry name" value="DOLICHOL-PHOSPHATE MANNOSYLTRANSFERASE SUBUNIT 1"/>
    <property type="match status" value="1"/>
</dbReference>
<keyword evidence="4" id="KW-0808">Transferase</keyword>
<dbReference type="GO" id="GO:0006488">
    <property type="term" value="P:dolichol-linked oligosaccharide biosynthetic process"/>
    <property type="evidence" value="ECO:0007669"/>
    <property type="project" value="TreeGrafter"/>
</dbReference>
<evidence type="ECO:0000256" key="5">
    <source>
        <dbReference type="ARBA" id="ARBA00022692"/>
    </source>
</evidence>
<gene>
    <name evidence="11" type="ORF">BXU00_00065</name>
</gene>
<evidence type="ECO:0000256" key="4">
    <source>
        <dbReference type="ARBA" id="ARBA00022679"/>
    </source>
</evidence>
<feature type="transmembrane region" description="Helical" evidence="8">
    <location>
        <begin position="130"/>
        <end position="147"/>
    </location>
</feature>
<feature type="transmembrane region" description="Helical" evidence="8">
    <location>
        <begin position="261"/>
        <end position="279"/>
    </location>
</feature>
<dbReference type="GO" id="GO:0006506">
    <property type="term" value="P:GPI anchor biosynthetic process"/>
    <property type="evidence" value="ECO:0007669"/>
    <property type="project" value="TreeGrafter"/>
</dbReference>
<dbReference type="InterPro" id="IPR029044">
    <property type="entry name" value="Nucleotide-diphossugar_trans"/>
</dbReference>
<keyword evidence="7 8" id="KW-0472">Membrane</keyword>
<keyword evidence="3" id="KW-0328">Glycosyltransferase</keyword>
<evidence type="ECO:0000313" key="12">
    <source>
        <dbReference type="Proteomes" id="UP000266622"/>
    </source>
</evidence>
<comment type="similarity">
    <text evidence="2">Belongs to the glycosyltransferase 2 family.</text>
</comment>
<keyword evidence="6 8" id="KW-1133">Transmembrane helix</keyword>
<evidence type="ECO:0000256" key="3">
    <source>
        <dbReference type="ARBA" id="ARBA00022676"/>
    </source>
</evidence>
<feature type="transmembrane region" description="Helical" evidence="8">
    <location>
        <begin position="328"/>
        <end position="350"/>
    </location>
</feature>
<evidence type="ECO:0000256" key="1">
    <source>
        <dbReference type="ARBA" id="ARBA00004141"/>
    </source>
</evidence>
<sequence>MMLTIILPTYNERDNLEELIRRIFRTLKGKGFEIIIVDDNSPDGTAEFAEELGKKYGKIIVVKRNKKLGISSAFLTGFLKSRGKYIILMDADLQHPPEKIPEIIDYLDKGYDLVIASRFLKKSRIYGLTFYRKLTSILISYFIRIFIPKIKVRDPLSGFFGVKREVIEHVHKRIKFKRGFKILIEILANSNNLKIKEIPFDFQKRKYGKSKVNNIVVIELIKQIIYYSEISRIIKFSLVGFIGTLVNLFFLLLLRSYGLEHFIASAIAIEISIMNNFLLNNYWTFSDRVNGKFLDKLIKYHILSSLSSIIQYVTSNIIFYFIYSNSIIAQIIGILLGYLINLLGSFKIVWKK</sequence>
<protein>
    <recommendedName>
        <fullName evidence="13">Dolichol monophosphate mannose synthase</fullName>
    </recommendedName>
</protein>
<evidence type="ECO:0000313" key="11">
    <source>
        <dbReference type="EMBL" id="RIB35696.1"/>
    </source>
</evidence>
<comment type="subcellular location">
    <subcellularLocation>
        <location evidence="1">Membrane</location>
        <topology evidence="1">Multi-pass membrane protein</topology>
    </subcellularLocation>
</comment>
<dbReference type="Proteomes" id="UP000266622">
    <property type="component" value="Unassembled WGS sequence"/>
</dbReference>
<reference evidence="11 12" key="1">
    <citation type="journal article" date="2018" name="Syst. Appl. Microbiol.">
        <title>A new symbiotic nanoarchaeote (Candidatus Nanoclepta minutus) and its host (Zestosphaera tikiterensis gen. nov., sp. nov.) from a New Zealand hot spring.</title>
        <authorList>
            <person name="St John E."/>
            <person name="Liu Y."/>
            <person name="Podar M."/>
            <person name="Stott M.B."/>
            <person name="Meneghin J."/>
            <person name="Chen Z."/>
            <person name="Lagutin K."/>
            <person name="Mitchell K."/>
            <person name="Reysenbach A.L."/>
        </authorList>
    </citation>
    <scope>NUCLEOTIDE SEQUENCE [LARGE SCALE GENOMIC DNA]</scope>
    <source>
        <strain evidence="11">NZ3</strain>
    </source>
</reference>
<keyword evidence="5 8" id="KW-0812">Transmembrane</keyword>
<dbReference type="GO" id="GO:0016020">
    <property type="term" value="C:membrane"/>
    <property type="evidence" value="ECO:0007669"/>
    <property type="project" value="UniProtKB-SubCell"/>
</dbReference>
<feature type="domain" description="Glycosyltransferase 2-like" evidence="9">
    <location>
        <begin position="4"/>
        <end position="169"/>
    </location>
</feature>
<dbReference type="InterPro" id="IPR007267">
    <property type="entry name" value="GtrA_DPMS_TM"/>
</dbReference>
<dbReference type="GO" id="GO:0035269">
    <property type="term" value="P:protein O-linked glycosylation via mannose"/>
    <property type="evidence" value="ECO:0007669"/>
    <property type="project" value="TreeGrafter"/>
</dbReference>
<feature type="domain" description="GtrA/DPMS transmembrane" evidence="10">
    <location>
        <begin position="235"/>
        <end position="350"/>
    </location>
</feature>
<dbReference type="AlphaFoldDB" id="A0A397WSP9"/>
<name>A0A397WSP9_9ARCH</name>
<feature type="transmembrane region" description="Helical" evidence="8">
    <location>
        <begin position="233"/>
        <end position="255"/>
    </location>
</feature>
<dbReference type="GO" id="GO:0004582">
    <property type="term" value="F:dolichyl-phosphate beta-D-mannosyltransferase activity"/>
    <property type="evidence" value="ECO:0007669"/>
    <property type="project" value="InterPro"/>
</dbReference>